<keyword evidence="6 8" id="KW-0067">ATP-binding</keyword>
<proteinExistence type="inferred from homology"/>
<evidence type="ECO:0000256" key="5">
    <source>
        <dbReference type="ARBA" id="ARBA00022755"/>
    </source>
</evidence>
<reference evidence="10" key="1">
    <citation type="journal article" date="2020" name="mSystems">
        <title>Genome- and Community-Level Interaction Insights into Carbon Utilization and Element Cycling Functions of Hydrothermarchaeota in Hydrothermal Sediment.</title>
        <authorList>
            <person name="Zhou Z."/>
            <person name="Liu Y."/>
            <person name="Xu W."/>
            <person name="Pan J."/>
            <person name="Luo Z.H."/>
            <person name="Li M."/>
        </authorList>
    </citation>
    <scope>NUCLEOTIDE SEQUENCE [LARGE SCALE GENOMIC DNA]</scope>
    <source>
        <strain evidence="10">SpSt-464</strain>
    </source>
</reference>
<dbReference type="Gene3D" id="3.30.200.20">
    <property type="entry name" value="Phosphorylase Kinase, domain 1"/>
    <property type="match status" value="1"/>
</dbReference>
<dbReference type="PANTHER" id="PTHR43700">
    <property type="entry name" value="PHOSPHORIBOSYLAMINOIMIDAZOLE-SUCCINOCARBOXAMIDE SYNTHASE"/>
    <property type="match status" value="1"/>
</dbReference>
<dbReference type="UniPathway" id="UPA00074">
    <property type="reaction ID" value="UER00131"/>
</dbReference>
<dbReference type="FunFam" id="3.30.470.20:FF:000015">
    <property type="entry name" value="Phosphoribosylaminoimidazole-succinocarboxamide synthase"/>
    <property type="match status" value="1"/>
</dbReference>
<evidence type="ECO:0000259" key="9">
    <source>
        <dbReference type="Pfam" id="PF01259"/>
    </source>
</evidence>
<dbReference type="GO" id="GO:0005737">
    <property type="term" value="C:cytoplasm"/>
    <property type="evidence" value="ECO:0007669"/>
    <property type="project" value="TreeGrafter"/>
</dbReference>
<evidence type="ECO:0000256" key="7">
    <source>
        <dbReference type="ARBA" id="ARBA00048475"/>
    </source>
</evidence>
<evidence type="ECO:0000256" key="6">
    <source>
        <dbReference type="ARBA" id="ARBA00022840"/>
    </source>
</evidence>
<comment type="pathway">
    <text evidence="1 8">Purine metabolism; IMP biosynthesis via de novo pathway; 5-amino-1-(5-phospho-D-ribosyl)imidazole-4-carboxamide from 5-amino-1-(5-phospho-D-ribosyl)imidazole-4-carboxylate: step 1/2.</text>
</comment>
<dbReference type="InterPro" id="IPR001636">
    <property type="entry name" value="SAICAR_synth"/>
</dbReference>
<dbReference type="GO" id="GO:0004639">
    <property type="term" value="F:phosphoribosylaminoimidazolesuccinocarboxamide synthase activity"/>
    <property type="evidence" value="ECO:0007669"/>
    <property type="project" value="UniProtKB-UniRule"/>
</dbReference>
<dbReference type="PANTHER" id="PTHR43700:SF1">
    <property type="entry name" value="PHOSPHORIBOSYLAMINOIMIDAZOLE-SUCCINOCARBOXAMIDE SYNTHASE"/>
    <property type="match status" value="1"/>
</dbReference>
<dbReference type="NCBIfam" id="NF010568">
    <property type="entry name" value="PRK13961.1"/>
    <property type="match status" value="1"/>
</dbReference>
<dbReference type="GO" id="GO:0005524">
    <property type="term" value="F:ATP binding"/>
    <property type="evidence" value="ECO:0007669"/>
    <property type="project" value="UniProtKB-KW"/>
</dbReference>
<dbReference type="CDD" id="cd01414">
    <property type="entry name" value="SAICAR_synt_Sc"/>
    <property type="match status" value="1"/>
</dbReference>
<dbReference type="HAMAP" id="MF_00137">
    <property type="entry name" value="SAICAR_synth"/>
    <property type="match status" value="1"/>
</dbReference>
<organism evidence="10">
    <name type="scientific">candidate division WOR-3 bacterium</name>
    <dbReference type="NCBI Taxonomy" id="2052148"/>
    <lineage>
        <taxon>Bacteria</taxon>
        <taxon>Bacteria division WOR-3</taxon>
    </lineage>
</organism>
<feature type="domain" description="SAICAR synthetase/ADE2 N-terminal" evidence="9">
    <location>
        <begin position="14"/>
        <end position="265"/>
    </location>
</feature>
<evidence type="ECO:0000256" key="3">
    <source>
        <dbReference type="ARBA" id="ARBA00022598"/>
    </source>
</evidence>
<dbReference type="PROSITE" id="PS01058">
    <property type="entry name" value="SAICAR_SYNTHETASE_2"/>
    <property type="match status" value="1"/>
</dbReference>
<comment type="similarity">
    <text evidence="2 8">Belongs to the SAICAR synthetase family.</text>
</comment>
<comment type="catalytic activity">
    <reaction evidence="7 8">
        <text>5-amino-1-(5-phospho-D-ribosyl)imidazole-4-carboxylate + L-aspartate + ATP = (2S)-2-[5-amino-1-(5-phospho-beta-D-ribosyl)imidazole-4-carboxamido]succinate + ADP + phosphate + 2 H(+)</text>
        <dbReference type="Rhea" id="RHEA:22628"/>
        <dbReference type="ChEBI" id="CHEBI:15378"/>
        <dbReference type="ChEBI" id="CHEBI:29991"/>
        <dbReference type="ChEBI" id="CHEBI:30616"/>
        <dbReference type="ChEBI" id="CHEBI:43474"/>
        <dbReference type="ChEBI" id="CHEBI:58443"/>
        <dbReference type="ChEBI" id="CHEBI:77657"/>
        <dbReference type="ChEBI" id="CHEBI:456216"/>
        <dbReference type="EC" id="6.3.2.6"/>
    </reaction>
</comment>
<keyword evidence="4 8" id="KW-0547">Nucleotide-binding</keyword>
<dbReference type="PROSITE" id="PS01057">
    <property type="entry name" value="SAICAR_SYNTHETASE_1"/>
    <property type="match status" value="1"/>
</dbReference>
<evidence type="ECO:0000256" key="4">
    <source>
        <dbReference type="ARBA" id="ARBA00022741"/>
    </source>
</evidence>
<protein>
    <recommendedName>
        <fullName evidence="8">Phosphoribosylaminoimidazole-succinocarboxamide synthase</fullName>
        <ecNumber evidence="8">6.3.2.6</ecNumber>
    </recommendedName>
    <alternativeName>
        <fullName evidence="8">SAICAR synthetase</fullName>
    </alternativeName>
</protein>
<keyword evidence="3 8" id="KW-0436">Ligase</keyword>
<dbReference type="EC" id="6.3.2.6" evidence="8"/>
<evidence type="ECO:0000313" key="10">
    <source>
        <dbReference type="EMBL" id="HFK24185.1"/>
    </source>
</evidence>
<gene>
    <name evidence="8" type="primary">purC</name>
    <name evidence="10" type="ORF">ENS15_06000</name>
</gene>
<dbReference type="AlphaFoldDB" id="A0A7C3N9L5"/>
<dbReference type="Pfam" id="PF01259">
    <property type="entry name" value="SAICAR_synt"/>
    <property type="match status" value="1"/>
</dbReference>
<keyword evidence="5 8" id="KW-0658">Purine biosynthesis</keyword>
<evidence type="ECO:0000256" key="1">
    <source>
        <dbReference type="ARBA" id="ARBA00004672"/>
    </source>
</evidence>
<dbReference type="GO" id="GO:0006189">
    <property type="term" value="P:'de novo' IMP biosynthetic process"/>
    <property type="evidence" value="ECO:0007669"/>
    <property type="project" value="UniProtKB-UniRule"/>
</dbReference>
<dbReference type="NCBIfam" id="TIGR00081">
    <property type="entry name" value="purC"/>
    <property type="match status" value="1"/>
</dbReference>
<name>A0A7C3N9L5_UNCW3</name>
<dbReference type="SUPFAM" id="SSF56104">
    <property type="entry name" value="SAICAR synthase-like"/>
    <property type="match status" value="1"/>
</dbReference>
<dbReference type="InterPro" id="IPR018236">
    <property type="entry name" value="SAICAR_synthetase_CS"/>
</dbReference>
<dbReference type="EMBL" id="DSTT01000005">
    <property type="protein sequence ID" value="HFK24185.1"/>
    <property type="molecule type" value="Genomic_DNA"/>
</dbReference>
<sequence>MVVKETNIKELRMISKGKVRDIYEFEDDKLLIVTTDRISAFDYVLENGIDSKGKVLNKISKFFFDLTKNIVPNHFLYDDFDALPKDLKKYDFLKDRFMVVKKAKPIPFECIVRGYITGSAWSEYLKTQTVGGNYIRGGYVESEKFDEPLFTPTTKAEKGHDETVSFDYMREKLGDELANKIKDVSLQLYRFGSEFLQEKNIILADTKFEFGLIEGNLLLIDEIFTPDSSRFWSTETYQAGKKQEPFDKQLIRNYLLSTDWDRKSQPPQLSDEIVQKTSQIYKKIYKIITDEEIS</sequence>
<dbReference type="InterPro" id="IPR028923">
    <property type="entry name" value="SAICAR_synt/ADE2_N"/>
</dbReference>
<accession>A0A7C3N9L5</accession>
<comment type="caution">
    <text evidence="10">The sequence shown here is derived from an EMBL/GenBank/DDBJ whole genome shotgun (WGS) entry which is preliminary data.</text>
</comment>
<dbReference type="Gene3D" id="3.30.470.20">
    <property type="entry name" value="ATP-grasp fold, B domain"/>
    <property type="match status" value="1"/>
</dbReference>
<evidence type="ECO:0000256" key="8">
    <source>
        <dbReference type="HAMAP-Rule" id="MF_00137"/>
    </source>
</evidence>
<evidence type="ECO:0000256" key="2">
    <source>
        <dbReference type="ARBA" id="ARBA00010190"/>
    </source>
</evidence>